<dbReference type="InterPro" id="IPR001466">
    <property type="entry name" value="Beta-lactam-related"/>
</dbReference>
<evidence type="ECO:0000259" key="2">
    <source>
        <dbReference type="Pfam" id="PF00144"/>
    </source>
</evidence>
<dbReference type="PANTHER" id="PTHR43283">
    <property type="entry name" value="BETA-LACTAMASE-RELATED"/>
    <property type="match status" value="1"/>
</dbReference>
<dbReference type="EMBL" id="CP018180">
    <property type="protein sequence ID" value="AUJ31756.1"/>
    <property type="molecule type" value="Genomic_DNA"/>
</dbReference>
<evidence type="ECO:0000313" key="4">
    <source>
        <dbReference type="Proteomes" id="UP000324497"/>
    </source>
</evidence>
<dbReference type="InterPro" id="IPR050789">
    <property type="entry name" value="Diverse_Enzym_Activities"/>
</dbReference>
<dbReference type="InterPro" id="IPR012338">
    <property type="entry name" value="Beta-lactam/transpept-like"/>
</dbReference>
<dbReference type="GO" id="GO:0016787">
    <property type="term" value="F:hydrolase activity"/>
    <property type="evidence" value="ECO:0007669"/>
    <property type="project" value="UniProtKB-KW"/>
</dbReference>
<dbReference type="Proteomes" id="UP000324497">
    <property type="component" value="Chromosome"/>
</dbReference>
<dbReference type="PANTHER" id="PTHR43283:SF11">
    <property type="entry name" value="BETA-LACTAMASE-RELATED DOMAIN-CONTAINING PROTEIN"/>
    <property type="match status" value="1"/>
</dbReference>
<evidence type="ECO:0000256" key="1">
    <source>
        <dbReference type="ARBA" id="ARBA00022801"/>
    </source>
</evidence>
<name>A0A3S6QUD5_9LACO</name>
<evidence type="ECO:0000313" key="3">
    <source>
        <dbReference type="EMBL" id="AUJ31756.1"/>
    </source>
</evidence>
<keyword evidence="4" id="KW-1185">Reference proteome</keyword>
<dbReference type="AlphaFoldDB" id="A0A3S6QUD5"/>
<proteinExistence type="predicted"/>
<dbReference type="KEGG" id="lng:BSQ50_03795"/>
<protein>
    <submittedName>
        <fullName evidence="3">Serine hydrolase</fullName>
    </submittedName>
</protein>
<dbReference type="SUPFAM" id="SSF56601">
    <property type="entry name" value="beta-lactamase/transpeptidase-like"/>
    <property type="match status" value="1"/>
</dbReference>
<accession>A0A3S6QUD5</accession>
<dbReference type="Gene3D" id="3.40.710.10">
    <property type="entry name" value="DD-peptidase/beta-lactamase superfamily"/>
    <property type="match status" value="1"/>
</dbReference>
<gene>
    <name evidence="3" type="ORF">BSQ50_03795</name>
</gene>
<keyword evidence="1 3" id="KW-0378">Hydrolase</keyword>
<sequence length="334" mass="38110">MNPITTNLLHQLSEQQIVPGVSYAMKSQEKWQQEVFGFSQLKPQKKLLVTDQLYDLASLTKVIGTTTVILHLVTVGKLNFEDSVKKFLPDFYDQRVTIRELLTHTAAITGYIPHRNQLAASQLKKALFTLHTGNWLGKKVEYSDIGLIFLGEIIESFYHKPVQQVIVENVLQPLQMTNSTFEPLVNRCVPTTYSQKTGLLQGKVHDPKARILKEHCGSAGLFAPLSDLMRFVDWILADKIDPKLFSSDLRQQLFADQTPTHDLGRSFGWDLRYDSKGQACIYHTGYTGTFMLLDLATKQALIVLTNRIHPDEHNEIFLEKRDQIIATYLKEKDH</sequence>
<dbReference type="RefSeq" id="WP_187343770.1">
    <property type="nucleotide sequence ID" value="NZ_CP018180.1"/>
</dbReference>
<dbReference type="Pfam" id="PF00144">
    <property type="entry name" value="Beta-lactamase"/>
    <property type="match status" value="1"/>
</dbReference>
<reference evidence="3 4" key="1">
    <citation type="submission" date="2016-11" db="EMBL/GenBank/DDBJ databases">
        <title>Interaction between Lactobacillus species and yeast in water kefir.</title>
        <authorList>
            <person name="Behr J."/>
            <person name="Xu D."/>
            <person name="Vogel R.F."/>
        </authorList>
    </citation>
    <scope>NUCLEOTIDE SEQUENCE [LARGE SCALE GENOMIC DNA]</scope>
    <source>
        <strain evidence="3 4">TMW 1.1827</strain>
    </source>
</reference>
<feature type="domain" description="Beta-lactamase-related" evidence="2">
    <location>
        <begin position="7"/>
        <end position="312"/>
    </location>
</feature>
<organism evidence="3 4">
    <name type="scientific">Liquorilactobacillus nagelii</name>
    <dbReference type="NCBI Taxonomy" id="82688"/>
    <lineage>
        <taxon>Bacteria</taxon>
        <taxon>Bacillati</taxon>
        <taxon>Bacillota</taxon>
        <taxon>Bacilli</taxon>
        <taxon>Lactobacillales</taxon>
        <taxon>Lactobacillaceae</taxon>
        <taxon>Liquorilactobacillus</taxon>
    </lineage>
</organism>